<keyword evidence="2" id="KW-1185">Reference proteome</keyword>
<dbReference type="Proteomes" id="UP000266723">
    <property type="component" value="Unassembled WGS sequence"/>
</dbReference>
<name>A0ABQ7DN63_BRACR</name>
<gene>
    <name evidence="1" type="ORF">DY000_02029754</name>
</gene>
<sequence length="95" mass="10621">MAERRHGRRLLRLMVTVPVGRSDPGAPQMSGPALPVGDREVWASRAVDLVRDDDMRERGWQYTAVLGVLDSSRPQKFDSGLSLPKFITAIETNLF</sequence>
<accession>A0ABQ7DN63</accession>
<dbReference type="EMBL" id="QGKV02000649">
    <property type="protein sequence ID" value="KAF3579529.1"/>
    <property type="molecule type" value="Genomic_DNA"/>
</dbReference>
<organism evidence="1 2">
    <name type="scientific">Brassica cretica</name>
    <name type="common">Mustard</name>
    <dbReference type="NCBI Taxonomy" id="69181"/>
    <lineage>
        <taxon>Eukaryota</taxon>
        <taxon>Viridiplantae</taxon>
        <taxon>Streptophyta</taxon>
        <taxon>Embryophyta</taxon>
        <taxon>Tracheophyta</taxon>
        <taxon>Spermatophyta</taxon>
        <taxon>Magnoliopsida</taxon>
        <taxon>eudicotyledons</taxon>
        <taxon>Gunneridae</taxon>
        <taxon>Pentapetalae</taxon>
        <taxon>rosids</taxon>
        <taxon>malvids</taxon>
        <taxon>Brassicales</taxon>
        <taxon>Brassicaceae</taxon>
        <taxon>Brassiceae</taxon>
        <taxon>Brassica</taxon>
    </lineage>
</organism>
<reference evidence="1 2" key="1">
    <citation type="journal article" date="2020" name="BMC Genomics">
        <title>Intraspecific diversification of the crop wild relative Brassica cretica Lam. using demographic model selection.</title>
        <authorList>
            <person name="Kioukis A."/>
            <person name="Michalopoulou V.A."/>
            <person name="Briers L."/>
            <person name="Pirintsos S."/>
            <person name="Studholme D.J."/>
            <person name="Pavlidis P."/>
            <person name="Sarris P.F."/>
        </authorList>
    </citation>
    <scope>NUCLEOTIDE SEQUENCE [LARGE SCALE GENOMIC DNA]</scope>
    <source>
        <strain evidence="2">cv. PFS-1207/04</strain>
    </source>
</reference>
<comment type="caution">
    <text evidence="1">The sequence shown here is derived from an EMBL/GenBank/DDBJ whole genome shotgun (WGS) entry which is preliminary data.</text>
</comment>
<evidence type="ECO:0000313" key="2">
    <source>
        <dbReference type="Proteomes" id="UP000266723"/>
    </source>
</evidence>
<evidence type="ECO:0000313" key="1">
    <source>
        <dbReference type="EMBL" id="KAF3579529.1"/>
    </source>
</evidence>
<protein>
    <submittedName>
        <fullName evidence="1">Uncharacterized protein</fullName>
    </submittedName>
</protein>
<proteinExistence type="predicted"/>